<gene>
    <name evidence="2" type="ORF">H6P81_015857</name>
</gene>
<dbReference type="InterPro" id="IPR035513">
    <property type="entry name" value="Invertase/methylesterase_inhib"/>
</dbReference>
<dbReference type="SUPFAM" id="SSF101148">
    <property type="entry name" value="Plant invertase/pectin methylesterase inhibitor"/>
    <property type="match status" value="1"/>
</dbReference>
<evidence type="ECO:0000256" key="1">
    <source>
        <dbReference type="SAM" id="SignalP"/>
    </source>
</evidence>
<keyword evidence="1" id="KW-0732">Signal</keyword>
<dbReference type="EMBL" id="JAINDJ010000006">
    <property type="protein sequence ID" value="KAG9444517.1"/>
    <property type="molecule type" value="Genomic_DNA"/>
</dbReference>
<proteinExistence type="predicted"/>
<accession>A0AAV7E6R2</accession>
<dbReference type="Proteomes" id="UP000825729">
    <property type="component" value="Unassembled WGS sequence"/>
</dbReference>
<reference evidence="2 3" key="1">
    <citation type="submission" date="2021-07" db="EMBL/GenBank/DDBJ databases">
        <title>The Aristolochia fimbriata genome: insights into angiosperm evolution, floral development and chemical biosynthesis.</title>
        <authorList>
            <person name="Jiao Y."/>
        </authorList>
    </citation>
    <scope>NUCLEOTIDE SEQUENCE [LARGE SCALE GENOMIC DNA]</scope>
    <source>
        <strain evidence="2">IBCAS-2021</strain>
        <tissue evidence="2">Leaf</tissue>
    </source>
</reference>
<organism evidence="2 3">
    <name type="scientific">Aristolochia fimbriata</name>
    <name type="common">White veined hardy Dutchman's pipe vine</name>
    <dbReference type="NCBI Taxonomy" id="158543"/>
    <lineage>
        <taxon>Eukaryota</taxon>
        <taxon>Viridiplantae</taxon>
        <taxon>Streptophyta</taxon>
        <taxon>Embryophyta</taxon>
        <taxon>Tracheophyta</taxon>
        <taxon>Spermatophyta</taxon>
        <taxon>Magnoliopsida</taxon>
        <taxon>Magnoliidae</taxon>
        <taxon>Piperales</taxon>
        <taxon>Aristolochiaceae</taxon>
        <taxon>Aristolochia</taxon>
    </lineage>
</organism>
<evidence type="ECO:0008006" key="4">
    <source>
        <dbReference type="Google" id="ProtNLM"/>
    </source>
</evidence>
<feature type="chain" id="PRO_5043989459" description="Pectinesterase inhibitor domain-containing protein" evidence="1">
    <location>
        <begin position="25"/>
        <end position="154"/>
    </location>
</feature>
<sequence>MASIPGALVLPLFCLLLFLRGSSFVTTVLNTHLTKDIVKVCQRTGRDYKLYLFCIQELVGDRRTMLADITDLGYIAFDTERRYAIETYTIIKNFRNKDPSDHIVKGLKAMAAEDYRGMFNEAYASGNPLKERNLYLSEYQRIILSIASLLRGWP</sequence>
<evidence type="ECO:0000313" key="2">
    <source>
        <dbReference type="EMBL" id="KAG9444517.1"/>
    </source>
</evidence>
<keyword evidence="3" id="KW-1185">Reference proteome</keyword>
<protein>
    <recommendedName>
        <fullName evidence="4">Pectinesterase inhibitor domain-containing protein</fullName>
    </recommendedName>
</protein>
<name>A0AAV7E6R2_ARIFI</name>
<comment type="caution">
    <text evidence="2">The sequence shown here is derived from an EMBL/GenBank/DDBJ whole genome shotgun (WGS) entry which is preliminary data.</text>
</comment>
<dbReference type="AlphaFoldDB" id="A0AAV7E6R2"/>
<evidence type="ECO:0000313" key="3">
    <source>
        <dbReference type="Proteomes" id="UP000825729"/>
    </source>
</evidence>
<feature type="signal peptide" evidence="1">
    <location>
        <begin position="1"/>
        <end position="24"/>
    </location>
</feature>